<dbReference type="EMBL" id="CAJNNW010030766">
    <property type="protein sequence ID" value="CAE8704371.1"/>
    <property type="molecule type" value="Genomic_DNA"/>
</dbReference>
<dbReference type="GO" id="GO:0005654">
    <property type="term" value="C:nucleoplasm"/>
    <property type="evidence" value="ECO:0007669"/>
    <property type="project" value="TreeGrafter"/>
</dbReference>
<accession>A0A813KID8</accession>
<feature type="region of interest" description="Disordered" evidence="1">
    <location>
        <begin position="72"/>
        <end position="94"/>
    </location>
</feature>
<dbReference type="Proteomes" id="UP000626109">
    <property type="component" value="Unassembled WGS sequence"/>
</dbReference>
<dbReference type="PANTHER" id="PTHR31239:SF2">
    <property type="entry name" value="NICOLIN-1"/>
    <property type="match status" value="1"/>
</dbReference>
<name>A0A813KID8_POLGL</name>
<protein>
    <submittedName>
        <fullName evidence="2">Uncharacterized protein</fullName>
    </submittedName>
</protein>
<dbReference type="AlphaFoldDB" id="A0A813KID8"/>
<comment type="caution">
    <text evidence="2">The sequence shown here is derived from an EMBL/GenBank/DDBJ whole genome shotgun (WGS) entry which is preliminary data.</text>
</comment>
<reference evidence="2" key="1">
    <citation type="submission" date="2021-02" db="EMBL/GenBank/DDBJ databases">
        <authorList>
            <person name="Dougan E. K."/>
            <person name="Rhodes N."/>
            <person name="Thang M."/>
            <person name="Chan C."/>
        </authorList>
    </citation>
    <scope>NUCLEOTIDE SEQUENCE</scope>
</reference>
<sequence>MSPATVGSRSLQTGQWQPILTRVSEPVTQLGDRDRSAGLGSSRYVDVSLSCRPGDVTCLAFQNNYTASLKLEQRPRPLTSPLSPRGSRHPPSKEEPLIVLPKLVLMQEPDCEDDAQACLAIYQSQLAIPLRVVPPLAEPTQVDLRIHLQQPSTRWPVFGLQNVKAFKFVPCASPADLQDTVPSAMSLIREADERLRQLQVLAAKRAAAGRPPDTTVTEVRLQTSAANT</sequence>
<evidence type="ECO:0000313" key="2">
    <source>
        <dbReference type="EMBL" id="CAE8704371.1"/>
    </source>
</evidence>
<dbReference type="PANTHER" id="PTHR31239">
    <property type="entry name" value="NICOLIN 1"/>
    <property type="match status" value="1"/>
</dbReference>
<dbReference type="InterPro" id="IPR040235">
    <property type="entry name" value="Nicolin-1"/>
</dbReference>
<organism evidence="2 3">
    <name type="scientific">Polarella glacialis</name>
    <name type="common">Dinoflagellate</name>
    <dbReference type="NCBI Taxonomy" id="89957"/>
    <lineage>
        <taxon>Eukaryota</taxon>
        <taxon>Sar</taxon>
        <taxon>Alveolata</taxon>
        <taxon>Dinophyceae</taxon>
        <taxon>Suessiales</taxon>
        <taxon>Suessiaceae</taxon>
        <taxon>Polarella</taxon>
    </lineage>
</organism>
<proteinExistence type="predicted"/>
<evidence type="ECO:0000256" key="1">
    <source>
        <dbReference type="SAM" id="MobiDB-lite"/>
    </source>
</evidence>
<evidence type="ECO:0000313" key="3">
    <source>
        <dbReference type="Proteomes" id="UP000626109"/>
    </source>
</evidence>
<gene>
    <name evidence="2" type="ORF">PGLA2088_LOCUS33135</name>
</gene>
<feature type="compositionally biased region" description="Low complexity" evidence="1">
    <location>
        <begin position="76"/>
        <end position="85"/>
    </location>
</feature>